<evidence type="ECO:0000256" key="2">
    <source>
        <dbReference type="ARBA" id="ARBA00022487"/>
    </source>
</evidence>
<accession>A0A059Y7M2</accession>
<protein>
    <submittedName>
        <fullName evidence="4">Hydrolase or acyltransferase</fullName>
    </submittedName>
</protein>
<dbReference type="PANTHER" id="PTHR43798:SF33">
    <property type="entry name" value="HYDROLASE, PUTATIVE (AFU_ORTHOLOGUE AFUA_2G14860)-RELATED"/>
    <property type="match status" value="1"/>
</dbReference>
<evidence type="ECO:0000259" key="3">
    <source>
        <dbReference type="Pfam" id="PF12697"/>
    </source>
</evidence>
<dbReference type="GO" id="GO:0016746">
    <property type="term" value="F:acyltransferase activity"/>
    <property type="evidence" value="ECO:0007669"/>
    <property type="project" value="UniProtKB-KW"/>
</dbReference>
<dbReference type="RefSeq" id="WP_013954528.1">
    <property type="nucleotide sequence ID" value="NZ_CP005933.1"/>
</dbReference>
<dbReference type="AlphaFoldDB" id="A0A059Y7M2"/>
<dbReference type="SUPFAM" id="SSF53474">
    <property type="entry name" value="alpha/beta-Hydrolases"/>
    <property type="match status" value="1"/>
</dbReference>
<dbReference type="InterPro" id="IPR029058">
    <property type="entry name" value="AB_hydrolase_fold"/>
</dbReference>
<evidence type="ECO:0000313" key="4">
    <source>
        <dbReference type="EMBL" id="AIA33656.1"/>
    </source>
</evidence>
<dbReference type="PANTHER" id="PTHR43798">
    <property type="entry name" value="MONOACYLGLYCEROL LIPASE"/>
    <property type="match status" value="1"/>
</dbReference>
<keyword evidence="4" id="KW-0012">Acyltransferase</keyword>
<dbReference type="EMBL" id="CP005933">
    <property type="protein sequence ID" value="AIA33656.1"/>
    <property type="molecule type" value="Genomic_DNA"/>
</dbReference>
<reference evidence="4 5" key="1">
    <citation type="submission" date="2013-04" db="EMBL/GenBank/DDBJ databases">
        <authorList>
            <person name="Lin L."/>
            <person name="Zeng Z."/>
            <person name="Xie J."/>
            <person name="Luo L."/>
            <person name="Yang Z."/>
            <person name="Liang W."/>
            <person name="Lin H."/>
            <person name="Dong C."/>
            <person name="Sun Y."/>
        </authorList>
    </citation>
    <scope>NUCLEOTIDE SEQUENCE [LARGE SCALE GENOMIC DNA]</scope>
    <source>
        <strain evidence="4 5">CQ-W70</strain>
    </source>
</reference>
<dbReference type="Pfam" id="PF12697">
    <property type="entry name" value="Abhydrolase_6"/>
    <property type="match status" value="1"/>
</dbReference>
<dbReference type="KEGG" id="mbq:K668_00320"/>
<organism evidence="4 5">
    <name type="scientific">Mycoplasmopsis bovis CQ-W70</name>
    <dbReference type="NCBI Taxonomy" id="1316930"/>
    <lineage>
        <taxon>Bacteria</taxon>
        <taxon>Bacillati</taxon>
        <taxon>Mycoplasmatota</taxon>
        <taxon>Mycoplasmoidales</taxon>
        <taxon>Metamycoplasmataceae</taxon>
        <taxon>Mycoplasmopsis</taxon>
    </lineage>
</organism>
<dbReference type="Gene3D" id="3.40.50.1820">
    <property type="entry name" value="alpha/beta hydrolase"/>
    <property type="match status" value="1"/>
</dbReference>
<dbReference type="HOGENOM" id="CLU_020336_41_0_14"/>
<evidence type="ECO:0000256" key="1">
    <source>
        <dbReference type="ARBA" id="ARBA00006989"/>
    </source>
</evidence>
<keyword evidence="4" id="KW-0378">Hydrolase</keyword>
<keyword evidence="2" id="KW-0719">Serine esterase</keyword>
<dbReference type="InterPro" id="IPR050266">
    <property type="entry name" value="AB_hydrolase_sf"/>
</dbReference>
<comment type="similarity">
    <text evidence="1">Belongs to the lipase/esterase LIP3/BchO family.</text>
</comment>
<dbReference type="GO" id="GO:0052689">
    <property type="term" value="F:carboxylic ester hydrolase activity"/>
    <property type="evidence" value="ECO:0007669"/>
    <property type="project" value="UniProtKB-KW"/>
</dbReference>
<gene>
    <name evidence="4" type="ORF">K668_00320</name>
</gene>
<name>A0A059Y7M2_MYCBV</name>
<dbReference type="Proteomes" id="UP000027182">
    <property type="component" value="Chromosome"/>
</dbReference>
<dbReference type="InterPro" id="IPR000073">
    <property type="entry name" value="AB_hydrolase_1"/>
</dbReference>
<feature type="domain" description="AB hydrolase-1" evidence="3">
    <location>
        <begin position="26"/>
        <end position="257"/>
    </location>
</feature>
<proteinExistence type="inferred from homology"/>
<keyword evidence="4" id="KW-0808">Transferase</keyword>
<evidence type="ECO:0000313" key="5">
    <source>
        <dbReference type="Proteomes" id="UP000027182"/>
    </source>
</evidence>
<sequence length="273" mass="31075">MNSTVLIKNEKIHYIYEDTSNDIPVLLFVHGFKDRSKTIQPLISIKNRNYAIYALDLPGCGESSSILGEYSIEFYAEVVREFITRVLPNKRVILMGHSMGAAVSLMCFDLLNVLELILVAPFNYNAKLNAGFSDGKKWMLPESIEDAIESYKALVYNPNPFYIKGIQAFAMQDVQNREATKKMFSYIVDNQFFNTSYLDNVLKPLYHSAKKPYTLIYAKNDQFTTEAEMLKLIDDIPSITPYALDECGHAVFFQKANKVNEIVTNIASTIKLQ</sequence>
<dbReference type="PATRIC" id="fig|1316930.3.peg.67"/>
<dbReference type="GO" id="GO:0016020">
    <property type="term" value="C:membrane"/>
    <property type="evidence" value="ECO:0007669"/>
    <property type="project" value="TreeGrafter"/>
</dbReference>